<dbReference type="GO" id="GO:0005737">
    <property type="term" value="C:cytoplasm"/>
    <property type="evidence" value="ECO:0007669"/>
    <property type="project" value="UniProtKB-SubCell"/>
</dbReference>
<protein>
    <submittedName>
        <fullName evidence="11">Ipo5 protein</fullName>
    </submittedName>
</protein>
<evidence type="ECO:0000256" key="1">
    <source>
        <dbReference type="ARBA" id="ARBA00004123"/>
    </source>
</evidence>
<dbReference type="InterPro" id="IPR057546">
    <property type="entry name" value="HEAT_GCN1"/>
</dbReference>
<dbReference type="EMBL" id="CAJNDS010002275">
    <property type="protein sequence ID" value="CAE7406402.1"/>
    <property type="molecule type" value="Genomic_DNA"/>
</dbReference>
<dbReference type="Gene3D" id="1.25.10.10">
    <property type="entry name" value="Leucine-rich Repeat Variant"/>
    <property type="match status" value="1"/>
</dbReference>
<evidence type="ECO:0000313" key="12">
    <source>
        <dbReference type="Proteomes" id="UP000604046"/>
    </source>
</evidence>
<dbReference type="Pfam" id="PF25780">
    <property type="entry name" value="TPR_IPO5"/>
    <property type="match status" value="1"/>
</dbReference>
<keyword evidence="7" id="KW-0539">Nucleus</keyword>
<dbReference type="PANTHER" id="PTHR10527">
    <property type="entry name" value="IMPORTIN BETA"/>
    <property type="match status" value="1"/>
</dbReference>
<evidence type="ECO:0000256" key="3">
    <source>
        <dbReference type="ARBA" id="ARBA00022448"/>
    </source>
</evidence>
<dbReference type="InterPro" id="IPR011989">
    <property type="entry name" value="ARM-like"/>
</dbReference>
<name>A0A812QVJ8_9DINO</name>
<dbReference type="Pfam" id="PF23271">
    <property type="entry name" value="HEAT_GCN1"/>
    <property type="match status" value="1"/>
</dbReference>
<dbReference type="SUPFAM" id="SSF48371">
    <property type="entry name" value="ARM repeat"/>
    <property type="match status" value="2"/>
</dbReference>
<comment type="caution">
    <text evidence="11">The sequence shown here is derived from an EMBL/GenBank/DDBJ whole genome shotgun (WGS) entry which is preliminary data.</text>
</comment>
<accession>A0A812QVJ8</accession>
<keyword evidence="12" id="KW-1185">Reference proteome</keyword>
<gene>
    <name evidence="11" type="primary">Ipo5</name>
    <name evidence="11" type="ORF">SNAT2548_LOCUS22106</name>
</gene>
<dbReference type="InterPro" id="IPR041653">
    <property type="entry name" value="Importin_rep_4"/>
</dbReference>
<keyword evidence="4" id="KW-0963">Cytoplasm</keyword>
<dbReference type="OrthoDB" id="543373at2759"/>
<evidence type="ECO:0000259" key="9">
    <source>
        <dbReference type="Pfam" id="PF23271"/>
    </source>
</evidence>
<sequence>MSNQMGFSPPPRQALDSSFVETIQQLLGTNNEIRNAAEQRYDTAKRNEPVQVVASLVRVLQHSELELAVREQSAVLLRQCCSKVKDTDSTWQKLGANQADVKEQLLQLLEAEPATQVRKKVSDCIQSLGNQIIDIEEDQRPVNLQEWPTLMPSLFRMICDKSKDSNLRADCLWIVKELACSVWQMLVANTTQSGQVLQTCLEDPADPVRAEAAALVTSLVDSIERREDRKPFQHLVPEVSRVTAALASGSDAKNLNTVLLSFQATEAADFFKPHIASHLMPVLCGIAKSHQDESSRKYAFEVIISFMESKPKMIVKIPHYIEQALDLCIHFMMQLNDDVATWMQEDDEAGEDDEEAFTFGKEAVDRLSRCAAKVDAFPPMLEVLKQAVTKLLQTGEWKQVVAAVSTLSMIAEYVDDEATVSQMMQGIKMQLAATHARVRYTAWGAVAQFSEDHSDVLSSEVWASQLLPEFLKGLDDPCERVCLRSMEAFQHFGESVEREDLEPFVQAMMEKLASKMQGSVRKQKKAITFIAVIAGQVDDAFAPYYGHLMPVLKQVIETTLHKTEERQLLGKCFECISLLARAVGRNGFRSDAEQIMQAMIQATKMPNLPANDPVKEYMMAASERICGTLKEDFLPFVSHILPGVLEKFTLAPREFTGGDEIDDNDEVNLTLMQENGQVKVMIMYSSEIQDLKAALECVHTFVEQLAALYAPFVGETAKALLPVFDFCMEDGIRDLAFETWGQLCRSARQGGQVPIVSELVMEFLKRVLPKFEAAKVDVAELKTSADGMTACLKEAGPGILHAEQLRHICRTTLSALAESLKRRSEAAKGRPGAPQQHPDEDGEEQDDDEEDEQALRISMCEVAGSLMQHHADTFIAESFSDYLTLVVQWLQPTSCKEDRKLALFVICDFLEHLGDKVAAQWPQFVPKLVEDILHPDAELRQPACYGVYLAAKLQAFSPLALDAANKLSQVVTQSRQRSKKKSEKIAQACADNALSAIIEILLVHQQAIASVQAHVWNVWLGGLPCQEDESEGIRNHRKLLELLQQEKAEVVGEGGANVPKLFGILVDVYKTDMADEATSSNIGQFALRLGESKLESFAAQFSEKQKKKLLRIVREAWWLMAVVHRAHFLEVAATLLVSMPPFPLSSFAARKGSSG</sequence>
<dbReference type="InterPro" id="IPR057672">
    <property type="entry name" value="TPR_IPO4/5"/>
</dbReference>
<dbReference type="Proteomes" id="UP000604046">
    <property type="component" value="Unassembled WGS sequence"/>
</dbReference>
<dbReference type="AlphaFoldDB" id="A0A812QVJ8"/>
<keyword evidence="5" id="KW-0677">Repeat</keyword>
<feature type="domain" description="Stalled ribosome sensor GCN1-like HEAT repeats region" evidence="9">
    <location>
        <begin position="382"/>
        <end position="516"/>
    </location>
</feature>
<keyword evidence="6" id="KW-0653">Protein transport</keyword>
<comment type="subcellular location">
    <subcellularLocation>
        <location evidence="2">Cytoplasm</location>
    </subcellularLocation>
    <subcellularLocation>
        <location evidence="1">Nucleus</location>
    </subcellularLocation>
</comment>
<feature type="domain" description="IPO4/5-like TPR repeats" evidence="10">
    <location>
        <begin position="115"/>
        <end position="277"/>
    </location>
</feature>
<dbReference type="Pfam" id="PF18829">
    <property type="entry name" value="Importin_rep_6"/>
    <property type="match status" value="1"/>
</dbReference>
<dbReference type="InterPro" id="IPR041389">
    <property type="entry name" value="Importin_rep_6"/>
</dbReference>
<evidence type="ECO:0000256" key="6">
    <source>
        <dbReference type="ARBA" id="ARBA00022927"/>
    </source>
</evidence>
<evidence type="ECO:0000256" key="4">
    <source>
        <dbReference type="ARBA" id="ARBA00022490"/>
    </source>
</evidence>
<dbReference type="GO" id="GO:0005634">
    <property type="term" value="C:nucleus"/>
    <property type="evidence" value="ECO:0007669"/>
    <property type="project" value="UniProtKB-SubCell"/>
</dbReference>
<evidence type="ECO:0000256" key="2">
    <source>
        <dbReference type="ARBA" id="ARBA00004496"/>
    </source>
</evidence>
<evidence type="ECO:0000259" key="10">
    <source>
        <dbReference type="Pfam" id="PF25780"/>
    </source>
</evidence>
<organism evidence="11 12">
    <name type="scientific">Symbiodinium natans</name>
    <dbReference type="NCBI Taxonomy" id="878477"/>
    <lineage>
        <taxon>Eukaryota</taxon>
        <taxon>Sar</taxon>
        <taxon>Alveolata</taxon>
        <taxon>Dinophyceae</taxon>
        <taxon>Suessiales</taxon>
        <taxon>Symbiodiniaceae</taxon>
        <taxon>Symbiodinium</taxon>
    </lineage>
</organism>
<dbReference type="InterPro" id="IPR040122">
    <property type="entry name" value="Importin_beta"/>
</dbReference>
<feature type="compositionally biased region" description="Acidic residues" evidence="8">
    <location>
        <begin position="840"/>
        <end position="852"/>
    </location>
</feature>
<dbReference type="InterPro" id="IPR016024">
    <property type="entry name" value="ARM-type_fold"/>
</dbReference>
<reference evidence="11" key="1">
    <citation type="submission" date="2021-02" db="EMBL/GenBank/DDBJ databases">
        <authorList>
            <person name="Dougan E. K."/>
            <person name="Rhodes N."/>
            <person name="Thang M."/>
            <person name="Chan C."/>
        </authorList>
    </citation>
    <scope>NUCLEOTIDE SEQUENCE</scope>
</reference>
<evidence type="ECO:0000256" key="8">
    <source>
        <dbReference type="SAM" id="MobiDB-lite"/>
    </source>
</evidence>
<proteinExistence type="predicted"/>
<evidence type="ECO:0000313" key="11">
    <source>
        <dbReference type="EMBL" id="CAE7406402.1"/>
    </source>
</evidence>
<keyword evidence="3" id="KW-0813">Transport</keyword>
<dbReference type="GO" id="GO:0006606">
    <property type="term" value="P:protein import into nucleus"/>
    <property type="evidence" value="ECO:0007669"/>
    <property type="project" value="InterPro"/>
</dbReference>
<dbReference type="Pfam" id="PF18808">
    <property type="entry name" value="Importin_rep_4"/>
    <property type="match status" value="1"/>
</dbReference>
<feature type="region of interest" description="Disordered" evidence="8">
    <location>
        <begin position="824"/>
        <end position="852"/>
    </location>
</feature>
<evidence type="ECO:0000256" key="7">
    <source>
        <dbReference type="ARBA" id="ARBA00023242"/>
    </source>
</evidence>
<evidence type="ECO:0000256" key="5">
    <source>
        <dbReference type="ARBA" id="ARBA00022737"/>
    </source>
</evidence>